<name>A0A1I2WED5_9HYPH</name>
<proteinExistence type="predicted"/>
<dbReference type="RefSeq" id="WP_244528831.1">
    <property type="nucleotide sequence ID" value="NZ_FOPM01000022.1"/>
</dbReference>
<keyword evidence="2" id="KW-1185">Reference proteome</keyword>
<dbReference type="Gene3D" id="2.30.30.40">
    <property type="entry name" value="SH3 Domains"/>
    <property type="match status" value="1"/>
</dbReference>
<protein>
    <submittedName>
        <fullName evidence="1">Uncharacterized protein</fullName>
    </submittedName>
</protein>
<dbReference type="STRING" id="582675.SAMN05192565_12256"/>
<dbReference type="Proteomes" id="UP000199229">
    <property type="component" value="Unassembled WGS sequence"/>
</dbReference>
<gene>
    <name evidence="1" type="ORF">SAMN05192565_12256</name>
</gene>
<sequence length="258" mass="27245">MATVREDTIDKIRDLPIRAELKRLLERAADRAGIALVRVTSGGQAAKGSGGKRTGSTRHDEGWAADLQLLIDGRRALHFTDADDLPIVEAFVTAAAALGANGIGAGVDYMGPRTLHVGFGTSPSDHTRLVWGAGGKSANAPKWLRKAAEKGWANPAGSARPQAVPAAEPIGRFVVAARDGLRLRGGPGLDFPHFRTVEAGTELTVLALDGVHRDWARVDLNHDALIDGHVHTAFLMPVTLPTPSDADEGVEELETADA</sequence>
<dbReference type="EMBL" id="FOPM01000022">
    <property type="protein sequence ID" value="SFG99690.1"/>
    <property type="molecule type" value="Genomic_DNA"/>
</dbReference>
<dbReference type="AlphaFoldDB" id="A0A1I2WED5"/>
<evidence type="ECO:0000313" key="2">
    <source>
        <dbReference type="Proteomes" id="UP000199229"/>
    </source>
</evidence>
<accession>A0A1I2WED5</accession>
<reference evidence="2" key="1">
    <citation type="submission" date="2016-10" db="EMBL/GenBank/DDBJ databases">
        <authorList>
            <person name="Varghese N."/>
            <person name="Submissions S."/>
        </authorList>
    </citation>
    <scope>NUCLEOTIDE SEQUENCE [LARGE SCALE GENOMIC DNA]</scope>
    <source>
        <strain evidence="2">Gh-105</strain>
    </source>
</reference>
<organism evidence="1 2">
    <name type="scientific">Methylobacterium gossipiicola</name>
    <dbReference type="NCBI Taxonomy" id="582675"/>
    <lineage>
        <taxon>Bacteria</taxon>
        <taxon>Pseudomonadati</taxon>
        <taxon>Pseudomonadota</taxon>
        <taxon>Alphaproteobacteria</taxon>
        <taxon>Hyphomicrobiales</taxon>
        <taxon>Methylobacteriaceae</taxon>
        <taxon>Methylobacterium</taxon>
    </lineage>
</organism>
<evidence type="ECO:0000313" key="1">
    <source>
        <dbReference type="EMBL" id="SFG99690.1"/>
    </source>
</evidence>